<evidence type="ECO:0000256" key="1">
    <source>
        <dbReference type="ARBA" id="ARBA00009250"/>
    </source>
</evidence>
<dbReference type="PANTHER" id="PTHR12811">
    <property type="entry name" value="VACUOLAR PROTEIN SORTING VPS16"/>
    <property type="match status" value="1"/>
</dbReference>
<protein>
    <recommendedName>
        <fullName evidence="2 3">Vacuolar protein sorting-associated protein 16 homolog</fullName>
    </recommendedName>
</protein>
<dbReference type="PIRSF" id="PIRSF007949">
    <property type="entry name" value="VPS16"/>
    <property type="match status" value="1"/>
</dbReference>
<keyword evidence="3" id="KW-0813">Transport</keyword>
<dbReference type="SUPFAM" id="SSF50978">
    <property type="entry name" value="WD40 repeat-like"/>
    <property type="match status" value="1"/>
</dbReference>
<dbReference type="Proteomes" id="UP001367676">
    <property type="component" value="Unassembled WGS sequence"/>
</dbReference>
<dbReference type="InterPro" id="IPR038132">
    <property type="entry name" value="Vps16_C_sf"/>
</dbReference>
<comment type="caution">
    <text evidence="6">The sequence shown here is derived from an EMBL/GenBank/DDBJ whole genome shotgun (WGS) entry which is preliminary data.</text>
</comment>
<keyword evidence="3" id="KW-0967">Endosome</keyword>
<evidence type="ECO:0000256" key="2">
    <source>
        <dbReference type="ARBA" id="ARBA00017947"/>
    </source>
</evidence>
<keyword evidence="3" id="KW-0472">Membrane</keyword>
<dbReference type="GO" id="GO:0006886">
    <property type="term" value="P:intracellular protein transport"/>
    <property type="evidence" value="ECO:0007669"/>
    <property type="project" value="InterPro"/>
</dbReference>
<dbReference type="EMBL" id="JBBCAQ010000003">
    <property type="protein sequence ID" value="KAK7604516.1"/>
    <property type="molecule type" value="Genomic_DNA"/>
</dbReference>
<evidence type="ECO:0000313" key="7">
    <source>
        <dbReference type="Proteomes" id="UP001367676"/>
    </source>
</evidence>
<evidence type="ECO:0000313" key="6">
    <source>
        <dbReference type="EMBL" id="KAK7604516.1"/>
    </source>
</evidence>
<dbReference type="PANTHER" id="PTHR12811:SF0">
    <property type="entry name" value="VACUOLAR PROTEIN SORTING-ASSOCIATED PROTEIN 16 HOMOLOG"/>
    <property type="match status" value="1"/>
</dbReference>
<dbReference type="GO" id="GO:0005765">
    <property type="term" value="C:lysosomal membrane"/>
    <property type="evidence" value="ECO:0007669"/>
    <property type="project" value="UniProtKB-SubCell"/>
</dbReference>
<dbReference type="GO" id="GO:0003779">
    <property type="term" value="F:actin binding"/>
    <property type="evidence" value="ECO:0007669"/>
    <property type="project" value="TreeGrafter"/>
</dbReference>
<organism evidence="6 7">
    <name type="scientific">Parthenolecanium corni</name>
    <dbReference type="NCBI Taxonomy" id="536013"/>
    <lineage>
        <taxon>Eukaryota</taxon>
        <taxon>Metazoa</taxon>
        <taxon>Ecdysozoa</taxon>
        <taxon>Arthropoda</taxon>
        <taxon>Hexapoda</taxon>
        <taxon>Insecta</taxon>
        <taxon>Pterygota</taxon>
        <taxon>Neoptera</taxon>
        <taxon>Paraneoptera</taxon>
        <taxon>Hemiptera</taxon>
        <taxon>Sternorrhyncha</taxon>
        <taxon>Coccoidea</taxon>
        <taxon>Coccidae</taxon>
        <taxon>Parthenolecanium</taxon>
    </lineage>
</organism>
<sequence>MTALLTADWCPYGKNGYFRKVEIYDMGWIGDINIDNVVIVAARFGGPIAVVRDRTKPGKIAPKSMGKPVIAIYSAAGNLISSFVWNSGHLIKLGWSAKEDLICVQENGEVLIYNMFGKYIHAFRMGQEVEDTKVIDAQVFFSSVGTGVCVLTGAYRLFFTNSITEPKVRKVAEIPGSPDVPNSWAVVCEDRQTHILLSKATEIYYMSESEVIQKSINIGNEDRIYIVSDIAISPCYKYVALYNSQDQLWIGTSNLRTNFRHHNMQGSGRPKQFSWCGSEAVAGCWDENIVIIGRNEDSINYFYDVPVKLIPEIDCVRVLSSYTTEIIQPVPKVILETYRLNSTSPGSYLLEASKQFNKKNHRANEYIHLVRKELISAVNQCIEASSHEFSPENQKMLIHAANFGKTFAENYNPENYVRMCRTLRILNAVRNPRIGILLTYPQFEYLSLKNLLDRLKRRRHYYLAIKAADYMRLNNEDGSTSILEHWAHYKVSQDTDKEQVALDIANKLGHASGISYISIAKKAVALGRLTLAAKLIDFEPQPALQVSMLLSLDKYSQALDKAVQSGNTDLINIVIVKMSHLRKSLKMSREDFQLEIRKNVTVYALYKKYCEEFDKEALLNIYRQEDDNNEVAACHLKNAYDPKNFSSRTALLESAKESYKKAKNDTNMILCEEQRRLLMKQRELEDKFKREFVDLSLQDTIYRLLMLTEAKTADEFRTMFRFPDRKYWWLVIESIAELGNWTELERISKKKPILGYEPFVQICLKHDNIYEANKYIDLVKDENKIQYLIKTKAFTKAIRIAEAMKDIDALEYIRAHCDNSSLMDVNSALTRLTVPK</sequence>
<evidence type="ECO:0000259" key="5">
    <source>
        <dbReference type="Pfam" id="PF04841"/>
    </source>
</evidence>
<dbReference type="GO" id="GO:0030897">
    <property type="term" value="C:HOPS complex"/>
    <property type="evidence" value="ECO:0007669"/>
    <property type="project" value="UniProtKB-UniRule"/>
</dbReference>
<keyword evidence="7" id="KW-1185">Reference proteome</keyword>
<keyword evidence="3" id="KW-0458">Lysosome</keyword>
<dbReference type="AlphaFoldDB" id="A0AAN9TWU1"/>
<dbReference type="Pfam" id="PF04840">
    <property type="entry name" value="Vps16_C"/>
    <property type="match status" value="1"/>
</dbReference>
<dbReference type="InterPro" id="IPR006925">
    <property type="entry name" value="Vps16_C"/>
</dbReference>
<dbReference type="GO" id="GO:0033263">
    <property type="term" value="C:CORVET complex"/>
    <property type="evidence" value="ECO:0007669"/>
    <property type="project" value="UniProtKB-UniRule"/>
</dbReference>
<accession>A0AAN9TWU1</accession>
<evidence type="ECO:0000256" key="3">
    <source>
        <dbReference type="PIRNR" id="PIRNR007949"/>
    </source>
</evidence>
<dbReference type="InterPro" id="IPR036322">
    <property type="entry name" value="WD40_repeat_dom_sf"/>
</dbReference>
<reference evidence="6 7" key="1">
    <citation type="submission" date="2024-03" db="EMBL/GenBank/DDBJ databases">
        <title>Adaptation during the transition from Ophiocordyceps entomopathogen to insect associate is accompanied by gene loss and intensified selection.</title>
        <authorList>
            <person name="Ward C.M."/>
            <person name="Onetto C.A."/>
            <person name="Borneman A.R."/>
        </authorList>
    </citation>
    <scope>NUCLEOTIDE SEQUENCE [LARGE SCALE GENOMIC DNA]</scope>
    <source>
        <strain evidence="6">AWRI1</strain>
        <tissue evidence="6">Single Adult Female</tissue>
    </source>
</reference>
<dbReference type="InterPro" id="IPR016534">
    <property type="entry name" value="VPS16"/>
</dbReference>
<dbReference type="Gene3D" id="1.10.150.780">
    <property type="entry name" value="Vps16, C-terminal region"/>
    <property type="match status" value="1"/>
</dbReference>
<gene>
    <name evidence="6" type="ORF">V9T40_005702</name>
</gene>
<dbReference type="GO" id="GO:0031902">
    <property type="term" value="C:late endosome membrane"/>
    <property type="evidence" value="ECO:0007669"/>
    <property type="project" value="UniProtKB-SubCell"/>
</dbReference>
<feature type="domain" description="Vps16 C-terminal" evidence="4">
    <location>
        <begin position="514"/>
        <end position="819"/>
    </location>
</feature>
<comment type="similarity">
    <text evidence="1 3">Belongs to the VPS16 family.</text>
</comment>
<keyword evidence="3" id="KW-0653">Protein transport</keyword>
<dbReference type="GO" id="GO:0042144">
    <property type="term" value="P:vacuole fusion, non-autophagic"/>
    <property type="evidence" value="ECO:0007669"/>
    <property type="project" value="TreeGrafter"/>
</dbReference>
<proteinExistence type="inferred from homology"/>
<dbReference type="GO" id="GO:0016197">
    <property type="term" value="P:endosomal transport"/>
    <property type="evidence" value="ECO:0007669"/>
    <property type="project" value="TreeGrafter"/>
</dbReference>
<evidence type="ECO:0000259" key="4">
    <source>
        <dbReference type="Pfam" id="PF04840"/>
    </source>
</evidence>
<feature type="domain" description="Vps16 N-terminal" evidence="5">
    <location>
        <begin position="6"/>
        <end position="418"/>
    </location>
</feature>
<dbReference type="InterPro" id="IPR006926">
    <property type="entry name" value="Vps16_N"/>
</dbReference>
<comment type="subcellular location">
    <subcellularLocation>
        <location evidence="3">Late endosome membrane</location>
        <topology evidence="3">Peripheral membrane protein</topology>
        <orientation evidence="3">Cytoplasmic side</orientation>
    </subcellularLocation>
    <subcellularLocation>
        <location evidence="3">Lysosome membrane</location>
        <topology evidence="3">Peripheral membrane protein</topology>
        <orientation evidence="3">Cytoplasmic side</orientation>
    </subcellularLocation>
    <text evidence="3">Cytoplasmic, peripheral membrane protein associated with late endosomes/lysosomes.</text>
</comment>
<name>A0AAN9TWU1_9HEMI</name>
<comment type="function">
    <text evidence="3">Plays a role in vesicle-mediated protein trafficking to lysosomal compartments including the endocytic membrane transport and autophagic pathways. Believed to act as a core component of the putative HOPS and CORVET endosomal tethering complexes.</text>
</comment>
<dbReference type="Pfam" id="PF04841">
    <property type="entry name" value="Vps16_N"/>
    <property type="match status" value="1"/>
</dbReference>